<accession>A0A6A7VX94</accession>
<gene>
    <name evidence="1" type="ORF">F7D97_12535</name>
</gene>
<dbReference type="InterPro" id="IPR049458">
    <property type="entry name" value="EpsG-like"/>
</dbReference>
<dbReference type="Pfam" id="PF14897">
    <property type="entry name" value="EpsG"/>
    <property type="match status" value="1"/>
</dbReference>
<name>A0A6A7VX94_9BACT</name>
<evidence type="ECO:0000313" key="1">
    <source>
        <dbReference type="EMBL" id="MQN10728.1"/>
    </source>
</evidence>
<dbReference type="Proteomes" id="UP000406735">
    <property type="component" value="Unassembled WGS sequence"/>
</dbReference>
<sequence length="383" mass="44770">MFLFDILIYVMFAWVMCWFAKTANNYGEGSLGSKYYIWYFMLFFAVICGIRYNVGVDCLSYIHNFKTGYIGKSRLEESLWVLFVQSIHRAGIHYTVGMGLVAFVQIYFLVRALKGSYYILAALPIVLFGSSFFWDMTNGMRQVTAACIFTFASRFIIERKPIPFFLSLFLASLIHHSALMVMPLFVFAYIPPKIIEITKYRNICVCLLFACLFLGMTSILQGFVTYIEKLTDFFGYDDYTQRIATIAGSGYTKEAKAFGPMQLSYFLIALAVTWFGPLLKERYEGEVKYFNLWYFFAFIYGCGYFLICNTSHLFIRIVMFLEFYQLIIASMLLVCFWQLGNKYKQYAHIFIIAMWMATCWNVFKNYGIPRESVTYKVFLFHDK</sequence>
<proteinExistence type="predicted"/>
<comment type="caution">
    <text evidence="1">The sequence shown here is derived from an EMBL/GenBank/DDBJ whole genome shotgun (WGS) entry which is preliminary data.</text>
</comment>
<reference evidence="1 2" key="1">
    <citation type="submission" date="2019-09" db="EMBL/GenBank/DDBJ databases">
        <title>Distinct polysaccharide growth profiles of human intestinal Prevotella copri isolates.</title>
        <authorList>
            <person name="Fehlner-Peach H."/>
            <person name="Magnabosco C."/>
            <person name="Raghavan V."/>
            <person name="Scher J.U."/>
            <person name="Tett A."/>
            <person name="Cox L.M."/>
            <person name="Gottsegen C."/>
            <person name="Watters A."/>
            <person name="Wiltshire- Gordon J.D."/>
            <person name="Segata N."/>
            <person name="Bonneau R."/>
            <person name="Littman D.R."/>
        </authorList>
    </citation>
    <scope>NUCLEOTIDE SEQUENCE [LARGE SCALE GENOMIC DNA]</scope>
    <source>
        <strain evidence="2">iK21513</strain>
    </source>
</reference>
<dbReference type="AlphaFoldDB" id="A0A6A7VX94"/>
<protein>
    <submittedName>
        <fullName evidence="1">EpsG family protein</fullName>
    </submittedName>
</protein>
<dbReference type="RefSeq" id="WP_153080872.1">
    <property type="nucleotide sequence ID" value="NZ_VZAU01000113.1"/>
</dbReference>
<organism evidence="1 2">
    <name type="scientific">Segatella copri</name>
    <dbReference type="NCBI Taxonomy" id="165179"/>
    <lineage>
        <taxon>Bacteria</taxon>
        <taxon>Pseudomonadati</taxon>
        <taxon>Bacteroidota</taxon>
        <taxon>Bacteroidia</taxon>
        <taxon>Bacteroidales</taxon>
        <taxon>Prevotellaceae</taxon>
        <taxon>Segatella</taxon>
    </lineage>
</organism>
<evidence type="ECO:0000313" key="2">
    <source>
        <dbReference type="Proteomes" id="UP000406735"/>
    </source>
</evidence>
<dbReference type="EMBL" id="VZCY01000101">
    <property type="protein sequence ID" value="MQN10728.1"/>
    <property type="molecule type" value="Genomic_DNA"/>
</dbReference>